<dbReference type="GO" id="GO:0042158">
    <property type="term" value="P:lipoprotein biosynthetic process"/>
    <property type="evidence" value="ECO:0007669"/>
    <property type="project" value="InterPro"/>
</dbReference>
<dbReference type="AlphaFoldDB" id="A0A401FY37"/>
<dbReference type="OrthoDB" id="5386948at2"/>
<reference evidence="3" key="1">
    <citation type="submission" date="2017-11" db="EMBL/GenBank/DDBJ databases">
        <authorList>
            <person name="Watanabe M."/>
            <person name="Kojima H."/>
        </authorList>
    </citation>
    <scope>NUCLEOTIDE SEQUENCE [LARGE SCALE GENOMIC DNA]</scope>
    <source>
        <strain evidence="3">Tokyo 01</strain>
    </source>
</reference>
<evidence type="ECO:0000256" key="1">
    <source>
        <dbReference type="SAM" id="Phobius"/>
    </source>
</evidence>
<dbReference type="RefSeq" id="WP_124329107.1">
    <property type="nucleotide sequence ID" value="NZ_BEXT01000001.1"/>
</dbReference>
<protein>
    <submittedName>
        <fullName evidence="2">Diacylglyceryl transferase</fullName>
    </submittedName>
</protein>
<keyword evidence="2" id="KW-0808">Transferase</keyword>
<sequence length="351" mass="38352">MTDELFVAGLTAIFAIILGWGFRTLPGENWQILAAMPREKHKNGAWRGDNFTYYGVLNANAYLIGVMIFISLLGAVSVPVIGIVTPVLVLLAICVPASKIVARVVEKKKHTFTVGGAAFVGIVIAPWIVRLTDVTIGRGMGFHLPVLTFLAALSIAYAFGEGVGRLACISFGCCYGKPLSQCHPLLQRLFRKYHFVFSGETKKIAYADGLDGEKVVPIQAVTSILYCGSGILGVWLFLKGWYFTAFFETLVITQCWRTISEFFRADFRGDRKISAYQIMGVVAIFYAAAIALIFPGNPSVRHADIVAGLGCLWHPGMILALQALWAAIFIFTGRSSVTASSLSFHVVRDRI</sequence>
<evidence type="ECO:0000313" key="3">
    <source>
        <dbReference type="Proteomes" id="UP000288096"/>
    </source>
</evidence>
<feature type="transmembrane region" description="Helical" evidence="1">
    <location>
        <begin position="273"/>
        <end position="294"/>
    </location>
</feature>
<feature type="transmembrane region" description="Helical" evidence="1">
    <location>
        <begin position="51"/>
        <end position="72"/>
    </location>
</feature>
<feature type="transmembrane region" description="Helical" evidence="1">
    <location>
        <begin position="110"/>
        <end position="129"/>
    </location>
</feature>
<feature type="transmembrane region" description="Helical" evidence="1">
    <location>
        <begin position="78"/>
        <end position="98"/>
    </location>
</feature>
<organism evidence="2 3">
    <name type="scientific">Desulfonema ishimotonii</name>
    <dbReference type="NCBI Taxonomy" id="45657"/>
    <lineage>
        <taxon>Bacteria</taxon>
        <taxon>Pseudomonadati</taxon>
        <taxon>Thermodesulfobacteriota</taxon>
        <taxon>Desulfobacteria</taxon>
        <taxon>Desulfobacterales</taxon>
        <taxon>Desulfococcaceae</taxon>
        <taxon>Desulfonema</taxon>
    </lineage>
</organism>
<gene>
    <name evidence="2" type="ORF">DENIS_2837</name>
</gene>
<keyword evidence="1" id="KW-1133">Transmembrane helix</keyword>
<evidence type="ECO:0000313" key="2">
    <source>
        <dbReference type="EMBL" id="GBC61875.1"/>
    </source>
</evidence>
<feature type="transmembrane region" description="Helical" evidence="1">
    <location>
        <begin position="6"/>
        <end position="22"/>
    </location>
</feature>
<keyword evidence="1" id="KW-0472">Membrane</keyword>
<dbReference type="EMBL" id="BEXT01000001">
    <property type="protein sequence ID" value="GBC61875.1"/>
    <property type="molecule type" value="Genomic_DNA"/>
</dbReference>
<reference evidence="3" key="2">
    <citation type="submission" date="2019-01" db="EMBL/GenBank/DDBJ databases">
        <title>Genome sequence of Desulfonema ishimotonii strain Tokyo 01.</title>
        <authorList>
            <person name="Fukui M."/>
        </authorList>
    </citation>
    <scope>NUCLEOTIDE SEQUENCE [LARGE SCALE GENOMIC DNA]</scope>
    <source>
        <strain evidence="3">Tokyo 01</strain>
    </source>
</reference>
<keyword evidence="3" id="KW-1185">Reference proteome</keyword>
<feature type="transmembrane region" description="Helical" evidence="1">
    <location>
        <begin position="141"/>
        <end position="160"/>
    </location>
</feature>
<accession>A0A401FY37</accession>
<name>A0A401FY37_9BACT</name>
<dbReference type="GO" id="GO:0008961">
    <property type="term" value="F:phosphatidylglycerol-prolipoprotein diacylglyceryl transferase activity"/>
    <property type="evidence" value="ECO:0007669"/>
    <property type="project" value="InterPro"/>
</dbReference>
<keyword evidence="1" id="KW-0812">Transmembrane</keyword>
<proteinExistence type="predicted"/>
<dbReference type="Proteomes" id="UP000288096">
    <property type="component" value="Unassembled WGS sequence"/>
</dbReference>
<dbReference type="GO" id="GO:0005886">
    <property type="term" value="C:plasma membrane"/>
    <property type="evidence" value="ECO:0007669"/>
    <property type="project" value="InterPro"/>
</dbReference>
<comment type="caution">
    <text evidence="2">The sequence shown here is derived from an EMBL/GenBank/DDBJ whole genome shotgun (WGS) entry which is preliminary data.</text>
</comment>
<feature type="transmembrane region" description="Helical" evidence="1">
    <location>
        <begin position="306"/>
        <end position="331"/>
    </location>
</feature>